<evidence type="ECO:0000313" key="2">
    <source>
        <dbReference type="Proteomes" id="UP001439008"/>
    </source>
</evidence>
<name>A0ABV2AKG3_9EUKA</name>
<accession>A0ABV2AKG3</accession>
<comment type="caution">
    <text evidence="1">The sequence shown here is derived from an EMBL/GenBank/DDBJ whole genome shotgun (WGS) entry which is preliminary data.</text>
</comment>
<sequence>MLNKRNSISKIKKEDYPEMDDYEFCNMIARKEEKSENFDWKKRFARLIKDRKKELRLAQK</sequence>
<dbReference type="EMBL" id="JBDODL010000433">
    <property type="protein sequence ID" value="MES1919883.1"/>
    <property type="molecule type" value="Genomic_DNA"/>
</dbReference>
<reference evidence="1 2" key="1">
    <citation type="journal article" date="2024" name="BMC Biol.">
        <title>Comparative genomics of Ascetosporea gives new insight into the evolutionary basis for animal parasitism in Rhizaria.</title>
        <authorList>
            <person name="Hiltunen Thoren M."/>
            <person name="Onut-Brannstrom I."/>
            <person name="Alfjorden A."/>
            <person name="Peckova H."/>
            <person name="Swords F."/>
            <person name="Hooper C."/>
            <person name="Holzer A.S."/>
            <person name="Bass D."/>
            <person name="Burki F."/>
        </authorList>
    </citation>
    <scope>NUCLEOTIDE SEQUENCE [LARGE SCALE GENOMIC DNA]</scope>
    <source>
        <strain evidence="1">20-A016</strain>
    </source>
</reference>
<organism evidence="1 2">
    <name type="scientific">Bonamia ostreae</name>
    <dbReference type="NCBI Taxonomy" id="126728"/>
    <lineage>
        <taxon>Eukaryota</taxon>
        <taxon>Sar</taxon>
        <taxon>Rhizaria</taxon>
        <taxon>Endomyxa</taxon>
        <taxon>Ascetosporea</taxon>
        <taxon>Haplosporida</taxon>
        <taxon>Bonamia</taxon>
    </lineage>
</organism>
<keyword evidence="2" id="KW-1185">Reference proteome</keyword>
<gene>
    <name evidence="1" type="ORF">MHBO_001635</name>
</gene>
<evidence type="ECO:0008006" key="3">
    <source>
        <dbReference type="Google" id="ProtNLM"/>
    </source>
</evidence>
<protein>
    <recommendedName>
        <fullName evidence="3">Phage protein</fullName>
    </recommendedName>
</protein>
<dbReference type="Proteomes" id="UP001439008">
    <property type="component" value="Unassembled WGS sequence"/>
</dbReference>
<proteinExistence type="predicted"/>
<evidence type="ECO:0000313" key="1">
    <source>
        <dbReference type="EMBL" id="MES1919883.1"/>
    </source>
</evidence>